<dbReference type="EMBL" id="PJQM01001071">
    <property type="protein sequence ID" value="RCI03297.1"/>
    <property type="molecule type" value="Genomic_DNA"/>
</dbReference>
<reference evidence="10 11" key="1">
    <citation type="journal article" date="2018" name="G3 (Bethesda)">
        <title>Phylogenetic and Phylogenomic Definition of Rhizopus Species.</title>
        <authorList>
            <person name="Gryganskyi A.P."/>
            <person name="Golan J."/>
            <person name="Dolatabadi S."/>
            <person name="Mondo S."/>
            <person name="Robb S."/>
            <person name="Idnurm A."/>
            <person name="Muszewska A."/>
            <person name="Steczkiewicz K."/>
            <person name="Masonjones S."/>
            <person name="Liao H.L."/>
            <person name="Gajdeczka M.T."/>
            <person name="Anike F."/>
            <person name="Vuek A."/>
            <person name="Anishchenko I.M."/>
            <person name="Voigt K."/>
            <person name="de Hoog G.S."/>
            <person name="Smith M.E."/>
            <person name="Heitman J."/>
            <person name="Vilgalys R."/>
            <person name="Stajich J.E."/>
        </authorList>
    </citation>
    <scope>NUCLEOTIDE SEQUENCE [LARGE SCALE GENOMIC DNA]</scope>
    <source>
        <strain evidence="10 11">LSU 92-RS-03</strain>
    </source>
</reference>
<keyword evidence="2" id="KW-0808">Transferase</keyword>
<feature type="binding site" evidence="6">
    <location>
        <position position="52"/>
    </location>
    <ligand>
        <name>ATP</name>
        <dbReference type="ChEBI" id="CHEBI:30616"/>
    </ligand>
</feature>
<dbReference type="GO" id="GO:0007186">
    <property type="term" value="P:G protein-coupled receptor signaling pathway"/>
    <property type="evidence" value="ECO:0007669"/>
    <property type="project" value="TreeGrafter"/>
</dbReference>
<feature type="region of interest" description="Disordered" evidence="7">
    <location>
        <begin position="362"/>
        <end position="396"/>
    </location>
</feature>
<dbReference type="PROSITE" id="PS00108">
    <property type="entry name" value="PROTEIN_KINASE_ST"/>
    <property type="match status" value="1"/>
</dbReference>
<feature type="compositionally biased region" description="Low complexity" evidence="7">
    <location>
        <begin position="507"/>
        <end position="519"/>
    </location>
</feature>
<gene>
    <name evidence="10" type="ORF">CU098_011940</name>
</gene>
<evidence type="ECO:0000256" key="3">
    <source>
        <dbReference type="ARBA" id="ARBA00022741"/>
    </source>
</evidence>
<evidence type="ECO:0000256" key="7">
    <source>
        <dbReference type="SAM" id="MobiDB-lite"/>
    </source>
</evidence>
<dbReference type="FunFam" id="3.30.200.20:FF:000354">
    <property type="entry name" value="AGC/YANK protein kinase"/>
    <property type="match status" value="1"/>
</dbReference>
<accession>A0A367KM90</accession>
<evidence type="ECO:0000256" key="6">
    <source>
        <dbReference type="PROSITE-ProRule" id="PRU10141"/>
    </source>
</evidence>
<dbReference type="InterPro" id="IPR008271">
    <property type="entry name" value="Ser/Thr_kinase_AS"/>
</dbReference>
<evidence type="ECO:0000259" key="9">
    <source>
        <dbReference type="PROSITE" id="PS51285"/>
    </source>
</evidence>
<feature type="region of interest" description="Disordered" evidence="7">
    <location>
        <begin position="429"/>
        <end position="454"/>
    </location>
</feature>
<keyword evidence="4" id="KW-0418">Kinase</keyword>
<dbReference type="InterPro" id="IPR000961">
    <property type="entry name" value="AGC-kinase_C"/>
</dbReference>
<protein>
    <submittedName>
        <fullName evidence="10">Uncharacterized protein</fullName>
    </submittedName>
</protein>
<feature type="compositionally biased region" description="Pro residues" evidence="7">
    <location>
        <begin position="551"/>
        <end position="574"/>
    </location>
</feature>
<dbReference type="InterPro" id="IPR017441">
    <property type="entry name" value="Protein_kinase_ATP_BS"/>
</dbReference>
<dbReference type="PROSITE" id="PS51285">
    <property type="entry name" value="AGC_KINASE_CTER"/>
    <property type="match status" value="1"/>
</dbReference>
<feature type="compositionally biased region" description="Basic and acidic residues" evidence="7">
    <location>
        <begin position="429"/>
        <end position="440"/>
    </location>
</feature>
<feature type="region of interest" description="Disordered" evidence="7">
    <location>
        <begin position="468"/>
        <end position="574"/>
    </location>
</feature>
<dbReference type="OrthoDB" id="354826at2759"/>
<evidence type="ECO:0000256" key="2">
    <source>
        <dbReference type="ARBA" id="ARBA00022679"/>
    </source>
</evidence>
<evidence type="ECO:0000256" key="5">
    <source>
        <dbReference type="ARBA" id="ARBA00022840"/>
    </source>
</evidence>
<dbReference type="InterPro" id="IPR000719">
    <property type="entry name" value="Prot_kinase_dom"/>
</dbReference>
<organism evidence="10 11">
    <name type="scientific">Rhizopus stolonifer</name>
    <name type="common">Rhizopus nigricans</name>
    <dbReference type="NCBI Taxonomy" id="4846"/>
    <lineage>
        <taxon>Eukaryota</taxon>
        <taxon>Fungi</taxon>
        <taxon>Fungi incertae sedis</taxon>
        <taxon>Mucoromycota</taxon>
        <taxon>Mucoromycotina</taxon>
        <taxon>Mucoromycetes</taxon>
        <taxon>Mucorales</taxon>
        <taxon>Mucorineae</taxon>
        <taxon>Rhizopodaceae</taxon>
        <taxon>Rhizopus</taxon>
    </lineage>
</organism>
<comment type="caution">
    <text evidence="10">The sequence shown here is derived from an EMBL/GenBank/DDBJ whole genome shotgun (WGS) entry which is preliminary data.</text>
</comment>
<feature type="compositionally biased region" description="Polar residues" evidence="7">
    <location>
        <begin position="496"/>
        <end position="506"/>
    </location>
</feature>
<evidence type="ECO:0000313" key="10">
    <source>
        <dbReference type="EMBL" id="RCI03297.1"/>
    </source>
</evidence>
<keyword evidence="5 6" id="KW-0067">ATP-binding</keyword>
<evidence type="ECO:0000256" key="4">
    <source>
        <dbReference type="ARBA" id="ARBA00022777"/>
    </source>
</evidence>
<keyword evidence="1" id="KW-0723">Serine/threonine-protein kinase</keyword>
<feature type="domain" description="AGC-kinase C-terminal" evidence="9">
    <location>
        <begin position="282"/>
        <end position="372"/>
    </location>
</feature>
<feature type="compositionally biased region" description="Basic and acidic residues" evidence="7">
    <location>
        <begin position="362"/>
        <end position="379"/>
    </location>
</feature>
<feature type="compositionally biased region" description="Pro residues" evidence="7">
    <location>
        <begin position="474"/>
        <end position="483"/>
    </location>
</feature>
<dbReference type="Proteomes" id="UP000253551">
    <property type="component" value="Unassembled WGS sequence"/>
</dbReference>
<dbReference type="PROSITE" id="PS00107">
    <property type="entry name" value="PROTEIN_KINASE_ATP"/>
    <property type="match status" value="1"/>
</dbReference>
<dbReference type="CDD" id="cd05578">
    <property type="entry name" value="STKc_Yank1"/>
    <property type="match status" value="1"/>
</dbReference>
<dbReference type="SUPFAM" id="SSF56112">
    <property type="entry name" value="Protein kinase-like (PK-like)"/>
    <property type="match status" value="1"/>
</dbReference>
<dbReference type="PANTHER" id="PTHR24355:SF30">
    <property type="entry name" value="SERINE_THREONINE-PROTEIN KINASE 32B ISOFORM X1"/>
    <property type="match status" value="1"/>
</dbReference>
<evidence type="ECO:0000256" key="1">
    <source>
        <dbReference type="ARBA" id="ARBA00022527"/>
    </source>
</evidence>
<sequence length="574" mass="65266">MGNICCHPDSLDFDDEEVNLAHFTLLRSVGKGAFGKVRVVQHKNTKQLYALKYINKNKCIQMRAVENIISERKILEQIECHLIVNMRYAFQDEDNLFMVLDLMLGGDLRFHLDRLGVMPEEYVRYYAAEISLGLNYLHSLNVIHRDLKPDNILLDEKGHAHLTDFNIATMIVGSKPLTSVAGSFAYIAPEVLLKRGYLASVDWWSLGVVCYELLFGRRPFRGKSNEALQQSIIHDTLEFPSQHKASEHAVHFIQSLLTRDVNARIGVGKQGFHRLTSHPWFAGLDWEKLRHEEIDPPFVPDNKKANFDPTHELEEILLEDNPLKVKKRTKRSYSDKTESVSEQAELNPERQMMEDKFLTYDHSRPEDNEQRRKQAEQKHWAQKMNKTTGHSNRKAGGTYKASVLDYLHQKPATPLTAADILKLEELARSAKAPGKDKSNEWRPPSGLLSHGHMDGLPIDAVTARDNYILQQGGNPPPCRPPPMNQHQRHRYERNNRSFVDSNQARVSSSDESYPLSPSPDNSEYPLIASAAAMARTDSKKKKKMSNIPRFIDPPPLPPPTNLPPPVPSDLPGLP</sequence>
<dbReference type="STRING" id="4846.A0A367KM90"/>
<dbReference type="GO" id="GO:0009966">
    <property type="term" value="P:regulation of signal transduction"/>
    <property type="evidence" value="ECO:0007669"/>
    <property type="project" value="TreeGrafter"/>
</dbReference>
<dbReference type="GO" id="GO:0001664">
    <property type="term" value="F:G protein-coupled receptor binding"/>
    <property type="evidence" value="ECO:0007669"/>
    <property type="project" value="TreeGrafter"/>
</dbReference>
<dbReference type="Gene3D" id="1.10.510.10">
    <property type="entry name" value="Transferase(Phosphotransferase) domain 1"/>
    <property type="match status" value="1"/>
</dbReference>
<keyword evidence="3 6" id="KW-0547">Nucleotide-binding</keyword>
<dbReference type="InterPro" id="IPR011009">
    <property type="entry name" value="Kinase-like_dom_sf"/>
</dbReference>
<dbReference type="SMART" id="SM00220">
    <property type="entry name" value="S_TKc"/>
    <property type="match status" value="1"/>
</dbReference>
<keyword evidence="11" id="KW-1185">Reference proteome</keyword>
<name>A0A367KM90_RHIST</name>
<evidence type="ECO:0000259" key="8">
    <source>
        <dbReference type="PROSITE" id="PS50011"/>
    </source>
</evidence>
<dbReference type="GO" id="GO:0004703">
    <property type="term" value="F:G protein-coupled receptor kinase activity"/>
    <property type="evidence" value="ECO:0007669"/>
    <property type="project" value="TreeGrafter"/>
</dbReference>
<dbReference type="Pfam" id="PF00069">
    <property type="entry name" value="Pkinase"/>
    <property type="match status" value="1"/>
</dbReference>
<dbReference type="Gene3D" id="3.30.200.20">
    <property type="entry name" value="Phosphorylase Kinase, domain 1"/>
    <property type="match status" value="1"/>
</dbReference>
<dbReference type="FunFam" id="1.10.510.10:FF:000469">
    <property type="entry name" value="Serine/threonine-protein kinase 32B"/>
    <property type="match status" value="1"/>
</dbReference>
<evidence type="ECO:0000313" key="11">
    <source>
        <dbReference type="Proteomes" id="UP000253551"/>
    </source>
</evidence>
<dbReference type="PANTHER" id="PTHR24355">
    <property type="entry name" value="G PROTEIN-COUPLED RECEPTOR KINASE/RIBOSOMAL PROTEIN S6 KINASE"/>
    <property type="match status" value="1"/>
</dbReference>
<feature type="domain" description="Protein kinase" evidence="8">
    <location>
        <begin position="23"/>
        <end position="281"/>
    </location>
</feature>
<dbReference type="GO" id="GO:0005524">
    <property type="term" value="F:ATP binding"/>
    <property type="evidence" value="ECO:0007669"/>
    <property type="project" value="UniProtKB-UniRule"/>
</dbReference>
<dbReference type="PROSITE" id="PS50011">
    <property type="entry name" value="PROTEIN_KINASE_DOM"/>
    <property type="match status" value="1"/>
</dbReference>
<dbReference type="AlphaFoldDB" id="A0A367KM90"/>
<proteinExistence type="predicted"/>